<dbReference type="SMR" id="A0A0D3IAH1"/>
<evidence type="ECO:0000256" key="14">
    <source>
        <dbReference type="SAM" id="MobiDB-lite"/>
    </source>
</evidence>
<dbReference type="SUPFAM" id="SSF81324">
    <property type="entry name" value="Voltage-gated potassium channels"/>
    <property type="match status" value="1"/>
</dbReference>
<keyword evidence="10" id="KW-0406">Ion transport</keyword>
<keyword evidence="4" id="KW-0109">Calcium transport</keyword>
<evidence type="ECO:0000256" key="4">
    <source>
        <dbReference type="ARBA" id="ARBA00022568"/>
    </source>
</evidence>
<dbReference type="SMART" id="SM00054">
    <property type="entry name" value="EFh"/>
    <property type="match status" value="2"/>
</dbReference>
<reference evidence="18" key="1">
    <citation type="journal article" date="2013" name="Nature">
        <title>Pan genome of the phytoplankton Emiliania underpins its global distribution.</title>
        <authorList>
            <person name="Read B.A."/>
            <person name="Kegel J."/>
            <person name="Klute M.J."/>
            <person name="Kuo A."/>
            <person name="Lefebvre S.C."/>
            <person name="Maumus F."/>
            <person name="Mayer C."/>
            <person name="Miller J."/>
            <person name="Monier A."/>
            <person name="Salamov A."/>
            <person name="Young J."/>
            <person name="Aguilar M."/>
            <person name="Claverie J.M."/>
            <person name="Frickenhaus S."/>
            <person name="Gonzalez K."/>
            <person name="Herman E.K."/>
            <person name="Lin Y.C."/>
            <person name="Napier J."/>
            <person name="Ogata H."/>
            <person name="Sarno A.F."/>
            <person name="Shmutz J."/>
            <person name="Schroeder D."/>
            <person name="de Vargas C."/>
            <person name="Verret F."/>
            <person name="von Dassow P."/>
            <person name="Valentin K."/>
            <person name="Van de Peer Y."/>
            <person name="Wheeler G."/>
            <person name="Dacks J.B."/>
            <person name="Delwiche C.F."/>
            <person name="Dyhrman S.T."/>
            <person name="Glockner G."/>
            <person name="John U."/>
            <person name="Richards T."/>
            <person name="Worden A.Z."/>
            <person name="Zhang X."/>
            <person name="Grigoriev I.V."/>
            <person name="Allen A.E."/>
            <person name="Bidle K."/>
            <person name="Borodovsky M."/>
            <person name="Bowler C."/>
            <person name="Brownlee C."/>
            <person name="Cock J.M."/>
            <person name="Elias M."/>
            <person name="Gladyshev V.N."/>
            <person name="Groth M."/>
            <person name="Guda C."/>
            <person name="Hadaegh A."/>
            <person name="Iglesias-Rodriguez M.D."/>
            <person name="Jenkins J."/>
            <person name="Jones B.M."/>
            <person name="Lawson T."/>
            <person name="Leese F."/>
            <person name="Lindquist E."/>
            <person name="Lobanov A."/>
            <person name="Lomsadze A."/>
            <person name="Malik S.B."/>
            <person name="Marsh M.E."/>
            <person name="Mackinder L."/>
            <person name="Mock T."/>
            <person name="Mueller-Roeber B."/>
            <person name="Pagarete A."/>
            <person name="Parker M."/>
            <person name="Probert I."/>
            <person name="Quesneville H."/>
            <person name="Raines C."/>
            <person name="Rensing S.A."/>
            <person name="Riano-Pachon D.M."/>
            <person name="Richier S."/>
            <person name="Rokitta S."/>
            <person name="Shiraiwa Y."/>
            <person name="Soanes D.M."/>
            <person name="van der Giezen M."/>
            <person name="Wahlund T.M."/>
            <person name="Williams B."/>
            <person name="Wilson W."/>
            <person name="Wolfe G."/>
            <person name="Wurch L.L."/>
        </authorList>
    </citation>
    <scope>NUCLEOTIDE SEQUENCE</scope>
</reference>
<reference evidence="17" key="2">
    <citation type="submission" date="2024-10" db="UniProtKB">
        <authorList>
            <consortium name="EnsemblProtists"/>
        </authorList>
    </citation>
    <scope>IDENTIFICATION</scope>
</reference>
<dbReference type="eggNOG" id="KOG2301">
    <property type="taxonomic scope" value="Eukaryota"/>
</dbReference>
<evidence type="ECO:0000256" key="8">
    <source>
        <dbReference type="ARBA" id="ARBA00022882"/>
    </source>
</evidence>
<feature type="domain" description="EF-hand" evidence="16">
    <location>
        <begin position="409"/>
        <end position="444"/>
    </location>
</feature>
<evidence type="ECO:0000256" key="2">
    <source>
        <dbReference type="ARBA" id="ARBA00022448"/>
    </source>
</evidence>
<keyword evidence="9 15" id="KW-1133">Transmembrane helix</keyword>
<evidence type="ECO:0000256" key="12">
    <source>
        <dbReference type="ARBA" id="ARBA00023180"/>
    </source>
</evidence>
<dbReference type="RefSeq" id="XP_005760685.1">
    <property type="nucleotide sequence ID" value="XM_005760628.1"/>
</dbReference>
<keyword evidence="12" id="KW-0325">Glycoprotein</keyword>
<feature type="domain" description="EF-hand" evidence="16">
    <location>
        <begin position="445"/>
        <end position="480"/>
    </location>
</feature>
<evidence type="ECO:0000256" key="3">
    <source>
        <dbReference type="ARBA" id="ARBA00022553"/>
    </source>
</evidence>
<dbReference type="PaxDb" id="2903-EOD08256"/>
<evidence type="ECO:0000256" key="6">
    <source>
        <dbReference type="ARBA" id="ARBA00022692"/>
    </source>
</evidence>
<organism evidence="17 18">
    <name type="scientific">Emiliania huxleyi (strain CCMP1516)</name>
    <dbReference type="NCBI Taxonomy" id="280463"/>
    <lineage>
        <taxon>Eukaryota</taxon>
        <taxon>Haptista</taxon>
        <taxon>Haptophyta</taxon>
        <taxon>Prymnesiophyceae</taxon>
        <taxon>Isochrysidales</taxon>
        <taxon>Noelaerhabdaceae</taxon>
        <taxon>Emiliania</taxon>
    </lineage>
</organism>
<dbReference type="STRING" id="2903.R1DBK9"/>
<evidence type="ECO:0000256" key="9">
    <source>
        <dbReference type="ARBA" id="ARBA00022989"/>
    </source>
</evidence>
<evidence type="ECO:0000313" key="17">
    <source>
        <dbReference type="EnsemblProtists" id="EOD08256"/>
    </source>
</evidence>
<proteinExistence type="predicted"/>
<evidence type="ECO:0000259" key="16">
    <source>
        <dbReference type="PROSITE" id="PS50222"/>
    </source>
</evidence>
<dbReference type="GO" id="GO:0005891">
    <property type="term" value="C:voltage-gated calcium channel complex"/>
    <property type="evidence" value="ECO:0007669"/>
    <property type="project" value="TreeGrafter"/>
</dbReference>
<feature type="transmembrane region" description="Helical" evidence="15">
    <location>
        <begin position="100"/>
        <end position="122"/>
    </location>
</feature>
<dbReference type="KEGG" id="ehx:EMIHUDRAFT_522022"/>
<keyword evidence="2" id="KW-0813">Transport</keyword>
<feature type="transmembrane region" description="Helical" evidence="15">
    <location>
        <begin position="143"/>
        <end position="165"/>
    </location>
</feature>
<dbReference type="InterPro" id="IPR027359">
    <property type="entry name" value="Volt_channel_dom_sf"/>
</dbReference>
<dbReference type="InterPro" id="IPR005821">
    <property type="entry name" value="Ion_trans_dom"/>
</dbReference>
<evidence type="ECO:0000256" key="1">
    <source>
        <dbReference type="ARBA" id="ARBA00004141"/>
    </source>
</evidence>
<dbReference type="InterPro" id="IPR011992">
    <property type="entry name" value="EF-hand-dom_pair"/>
</dbReference>
<dbReference type="PROSITE" id="PS00018">
    <property type="entry name" value="EF_HAND_1"/>
    <property type="match status" value="2"/>
</dbReference>
<feature type="region of interest" description="Disordered" evidence="14">
    <location>
        <begin position="518"/>
        <end position="568"/>
    </location>
</feature>
<dbReference type="InterPro" id="IPR050599">
    <property type="entry name" value="VDCC_alpha-1_subunit"/>
</dbReference>
<evidence type="ECO:0000313" key="18">
    <source>
        <dbReference type="Proteomes" id="UP000013827"/>
    </source>
</evidence>
<evidence type="ECO:0000256" key="15">
    <source>
        <dbReference type="SAM" id="Phobius"/>
    </source>
</evidence>
<evidence type="ECO:0000256" key="13">
    <source>
        <dbReference type="ARBA" id="ARBA00023303"/>
    </source>
</evidence>
<dbReference type="Pfam" id="PF00520">
    <property type="entry name" value="Ion_trans"/>
    <property type="match status" value="1"/>
</dbReference>
<keyword evidence="5" id="KW-0107">Calcium channel</keyword>
<keyword evidence="7" id="KW-0106">Calcium</keyword>
<dbReference type="SUPFAM" id="SSF47473">
    <property type="entry name" value="EF-hand"/>
    <property type="match status" value="1"/>
</dbReference>
<evidence type="ECO:0000256" key="10">
    <source>
        <dbReference type="ARBA" id="ARBA00023065"/>
    </source>
</evidence>
<evidence type="ECO:0000256" key="11">
    <source>
        <dbReference type="ARBA" id="ARBA00023136"/>
    </source>
</evidence>
<feature type="transmembrane region" description="Helical" evidence="15">
    <location>
        <begin position="177"/>
        <end position="202"/>
    </location>
</feature>
<keyword evidence="13" id="KW-0407">Ion channel</keyword>
<feature type="transmembrane region" description="Helical" evidence="15">
    <location>
        <begin position="223"/>
        <end position="251"/>
    </location>
</feature>
<sequence>MVIGGKGGFNHERMIAAIHAARRRKREAAEKAATARTSAVGSDVDCSDAESVTLEESTHSTARSVPADSNTKLRWEEISLPPPRSICFCLPRQLDVFRFYISQPVQILTAVLIISNFLFNCAEKEWDPYTEQLRPALWKWSEFTFNTLFLVELLVNFYGLAFAFWRHNCGWNCFDLLVVSIGCVGMAEAIGGAFMPPQLALVRNLRAFRIFRLFKRVKSLNKIFSSLGKAIPGVFNAFLITIIVMCIYAILGVDFFHLTGDDGGITTYNENVRRGLCNETEDGRTVYVDDGNDYLAGADCSLTQTFSSETARGFTYGEEYYGTFFRALYTLFQVLTGESWSEAVARPAIFSGDTGVGPALFYVSFIIVCQIVLINVVVAVLLDKMVEEEDAPDPEEMSVIEKLHQMLAQEYGQLQALFRSWDDDGSGTVSRREWCKAIQSLGYRGPRSVLHQIFDSMDRDKSGELDFAEIDKILNPKQARKSSLGQPQPKRSVKDEVTLLRDDVARLTMLVEEMCAKRKSSGEFLSPREPTEPPPAGTIPLARLQDAAELPDSPAESESGSRRRRVFA</sequence>
<name>A0A0D3IAH1_EMIH1</name>
<dbReference type="Gene3D" id="1.20.120.350">
    <property type="entry name" value="Voltage-gated potassium channels. Chain C"/>
    <property type="match status" value="1"/>
</dbReference>
<dbReference type="PROSITE" id="PS50222">
    <property type="entry name" value="EF_HAND_2"/>
    <property type="match status" value="2"/>
</dbReference>
<dbReference type="Gene3D" id="1.10.238.10">
    <property type="entry name" value="EF-hand"/>
    <property type="match status" value="1"/>
</dbReference>
<evidence type="ECO:0000256" key="7">
    <source>
        <dbReference type="ARBA" id="ARBA00022837"/>
    </source>
</evidence>
<keyword evidence="8" id="KW-0851">Voltage-gated channel</keyword>
<dbReference type="GeneID" id="17254405"/>
<accession>A0A0D3IAH1</accession>
<protein>
    <recommendedName>
        <fullName evidence="16">EF-hand domain-containing protein</fullName>
    </recommendedName>
</protein>
<dbReference type="CDD" id="cd00051">
    <property type="entry name" value="EFh"/>
    <property type="match status" value="1"/>
</dbReference>
<dbReference type="PANTHER" id="PTHR45628">
    <property type="entry name" value="VOLTAGE-DEPENDENT CALCIUM CHANNEL TYPE A SUBUNIT ALPHA-1"/>
    <property type="match status" value="1"/>
</dbReference>
<comment type="subcellular location">
    <subcellularLocation>
        <location evidence="1">Membrane</location>
        <topology evidence="1">Multi-pass membrane protein</topology>
    </subcellularLocation>
</comment>
<dbReference type="GO" id="GO:0008331">
    <property type="term" value="F:high voltage-gated calcium channel activity"/>
    <property type="evidence" value="ECO:0007669"/>
    <property type="project" value="TreeGrafter"/>
</dbReference>
<dbReference type="EnsemblProtists" id="EOD08256">
    <property type="protein sequence ID" value="EOD08256"/>
    <property type="gene ID" value="EMIHUDRAFT_522022"/>
</dbReference>
<feature type="transmembrane region" description="Helical" evidence="15">
    <location>
        <begin position="359"/>
        <end position="382"/>
    </location>
</feature>
<keyword evidence="3" id="KW-0597">Phosphoprotein</keyword>
<keyword evidence="6 15" id="KW-0812">Transmembrane</keyword>
<dbReference type="HOGENOM" id="CLU_491301_0_0_1"/>
<keyword evidence="18" id="KW-1185">Reference proteome</keyword>
<dbReference type="Proteomes" id="UP000013827">
    <property type="component" value="Unassembled WGS sequence"/>
</dbReference>
<dbReference type="Pfam" id="PF13202">
    <property type="entry name" value="EF-hand_5"/>
    <property type="match status" value="2"/>
</dbReference>
<dbReference type="GO" id="GO:0005509">
    <property type="term" value="F:calcium ion binding"/>
    <property type="evidence" value="ECO:0007669"/>
    <property type="project" value="InterPro"/>
</dbReference>
<dbReference type="InterPro" id="IPR002048">
    <property type="entry name" value="EF_hand_dom"/>
</dbReference>
<dbReference type="InterPro" id="IPR018247">
    <property type="entry name" value="EF_Hand_1_Ca_BS"/>
</dbReference>
<dbReference type="GO" id="GO:0098703">
    <property type="term" value="P:calcium ion import across plasma membrane"/>
    <property type="evidence" value="ECO:0007669"/>
    <property type="project" value="TreeGrafter"/>
</dbReference>
<dbReference type="Gene3D" id="1.10.287.70">
    <property type="match status" value="1"/>
</dbReference>
<keyword evidence="11 15" id="KW-0472">Membrane</keyword>
<evidence type="ECO:0000256" key="5">
    <source>
        <dbReference type="ARBA" id="ARBA00022673"/>
    </source>
</evidence>
<dbReference type="PANTHER" id="PTHR45628:SF7">
    <property type="entry name" value="VOLTAGE-DEPENDENT CALCIUM CHANNEL TYPE A SUBUNIT ALPHA-1"/>
    <property type="match status" value="1"/>
</dbReference>
<dbReference type="AlphaFoldDB" id="A0A0D3IAH1"/>